<feature type="coiled-coil region" evidence="16">
    <location>
        <begin position="370"/>
        <end position="421"/>
    </location>
</feature>
<dbReference type="SMART" id="SM00448">
    <property type="entry name" value="REC"/>
    <property type="match status" value="2"/>
</dbReference>
<feature type="modified residue" description="4-aspartylphosphate" evidence="15">
    <location>
        <position position="713"/>
    </location>
</feature>
<dbReference type="FunFam" id="3.30.565.10:FF:000010">
    <property type="entry name" value="Sensor histidine kinase RcsC"/>
    <property type="match status" value="1"/>
</dbReference>
<dbReference type="InterPro" id="IPR006189">
    <property type="entry name" value="CHASE_dom"/>
</dbReference>
<dbReference type="SMART" id="SM01079">
    <property type="entry name" value="CHASE"/>
    <property type="match status" value="1"/>
</dbReference>
<comment type="subunit">
    <text evidence="13">At low DSF concentrations, interacts with RpfF.</text>
</comment>
<evidence type="ECO:0000256" key="10">
    <source>
        <dbReference type="ARBA" id="ARBA00022989"/>
    </source>
</evidence>
<keyword evidence="7" id="KW-0547">Nucleotide-binding</keyword>
<dbReference type="InterPro" id="IPR003594">
    <property type="entry name" value="HATPase_dom"/>
</dbReference>
<dbReference type="SMART" id="SM00388">
    <property type="entry name" value="HisKA"/>
    <property type="match status" value="1"/>
</dbReference>
<protein>
    <recommendedName>
        <fullName evidence="14">Sensory/regulatory protein RpfC</fullName>
        <ecNumber evidence="3">2.7.13.3</ecNumber>
    </recommendedName>
</protein>
<evidence type="ECO:0000256" key="11">
    <source>
        <dbReference type="ARBA" id="ARBA00023012"/>
    </source>
</evidence>
<keyword evidence="12 18" id="KW-0472">Membrane</keyword>
<dbReference type="PROSITE" id="PS50110">
    <property type="entry name" value="RESPONSE_REGULATORY"/>
    <property type="match status" value="2"/>
</dbReference>
<feature type="domain" description="Response regulatory" evidence="20">
    <location>
        <begin position="662"/>
        <end position="780"/>
    </location>
</feature>
<dbReference type="CDD" id="cd00082">
    <property type="entry name" value="HisKA"/>
    <property type="match status" value="1"/>
</dbReference>
<dbReference type="Gene3D" id="1.10.287.130">
    <property type="match status" value="1"/>
</dbReference>
<dbReference type="GO" id="GO:0003677">
    <property type="term" value="F:DNA binding"/>
    <property type="evidence" value="ECO:0007669"/>
    <property type="project" value="UniProtKB-KW"/>
</dbReference>
<evidence type="ECO:0000259" key="19">
    <source>
        <dbReference type="PROSITE" id="PS50109"/>
    </source>
</evidence>
<dbReference type="SUPFAM" id="SSF52172">
    <property type="entry name" value="CheY-like"/>
    <property type="match status" value="2"/>
</dbReference>
<dbReference type="Proteomes" id="UP000535937">
    <property type="component" value="Unassembled WGS sequence"/>
</dbReference>
<keyword evidence="4 15" id="KW-0597">Phosphoprotein</keyword>
<evidence type="ECO:0000256" key="14">
    <source>
        <dbReference type="ARBA" id="ARBA00068150"/>
    </source>
</evidence>
<dbReference type="EMBL" id="JACHWZ010000013">
    <property type="protein sequence ID" value="MBB3062038.1"/>
    <property type="molecule type" value="Genomic_DNA"/>
</dbReference>
<keyword evidence="9" id="KW-0067">ATP-binding</keyword>
<dbReference type="GO" id="GO:0005524">
    <property type="term" value="F:ATP binding"/>
    <property type="evidence" value="ECO:0007669"/>
    <property type="project" value="UniProtKB-KW"/>
</dbReference>
<dbReference type="InterPro" id="IPR003661">
    <property type="entry name" value="HisK_dim/P_dom"/>
</dbReference>
<evidence type="ECO:0000256" key="12">
    <source>
        <dbReference type="ARBA" id="ARBA00023136"/>
    </source>
</evidence>
<feature type="domain" description="Response regulatory" evidence="20">
    <location>
        <begin position="804"/>
        <end position="922"/>
    </location>
</feature>
<evidence type="ECO:0000256" key="8">
    <source>
        <dbReference type="ARBA" id="ARBA00022777"/>
    </source>
</evidence>
<feature type="domain" description="CHASE" evidence="21">
    <location>
        <begin position="98"/>
        <end position="286"/>
    </location>
</feature>
<comment type="caution">
    <text evidence="22">The sequence shown here is derived from an EMBL/GenBank/DDBJ whole genome shotgun (WGS) entry which is preliminary data.</text>
</comment>
<dbReference type="PROSITE" id="PS50839">
    <property type="entry name" value="CHASE"/>
    <property type="match status" value="1"/>
</dbReference>
<dbReference type="InterPro" id="IPR042240">
    <property type="entry name" value="CHASE_sf"/>
</dbReference>
<feature type="transmembrane region" description="Helical" evidence="18">
    <location>
        <begin position="34"/>
        <end position="56"/>
    </location>
</feature>
<dbReference type="InterPro" id="IPR005467">
    <property type="entry name" value="His_kinase_dom"/>
</dbReference>
<feature type="region of interest" description="Disordered" evidence="17">
    <location>
        <begin position="1"/>
        <end position="23"/>
    </location>
</feature>
<dbReference type="PANTHER" id="PTHR45339">
    <property type="entry name" value="HYBRID SIGNAL TRANSDUCTION HISTIDINE KINASE J"/>
    <property type="match status" value="1"/>
</dbReference>
<evidence type="ECO:0000256" key="3">
    <source>
        <dbReference type="ARBA" id="ARBA00012438"/>
    </source>
</evidence>
<dbReference type="CDD" id="cd16922">
    <property type="entry name" value="HATPase_EvgS-ArcB-TorS-like"/>
    <property type="match status" value="1"/>
</dbReference>
<comment type="catalytic activity">
    <reaction evidence="1">
        <text>ATP + protein L-histidine = ADP + protein N-phospho-L-histidine.</text>
        <dbReference type="EC" id="2.7.13.3"/>
    </reaction>
</comment>
<dbReference type="Pfam" id="PF00072">
    <property type="entry name" value="Response_reg"/>
    <property type="match status" value="2"/>
</dbReference>
<evidence type="ECO:0000256" key="9">
    <source>
        <dbReference type="ARBA" id="ARBA00022840"/>
    </source>
</evidence>
<dbReference type="GO" id="GO:0016020">
    <property type="term" value="C:membrane"/>
    <property type="evidence" value="ECO:0007669"/>
    <property type="project" value="UniProtKB-SubCell"/>
</dbReference>
<dbReference type="PANTHER" id="PTHR45339:SF1">
    <property type="entry name" value="HYBRID SIGNAL TRANSDUCTION HISTIDINE KINASE J"/>
    <property type="match status" value="1"/>
</dbReference>
<dbReference type="InterPro" id="IPR036890">
    <property type="entry name" value="HATPase_C_sf"/>
</dbReference>
<evidence type="ECO:0000256" key="18">
    <source>
        <dbReference type="SAM" id="Phobius"/>
    </source>
</evidence>
<evidence type="ECO:0000256" key="5">
    <source>
        <dbReference type="ARBA" id="ARBA00022679"/>
    </source>
</evidence>
<dbReference type="FunFam" id="1.10.287.130:FF:000002">
    <property type="entry name" value="Two-component osmosensing histidine kinase"/>
    <property type="match status" value="1"/>
</dbReference>
<keyword evidence="23" id="KW-1185">Reference proteome</keyword>
<sequence length="938" mass="103195">MRGPPMVDAGDDQRSPRSKKRRRHPALLGLHPRAWAVLAVGLLCLLLTFGVWYWLYTTEQTIARTRFELSSEVLIDDIGRSFETRLAILEFFGGFYRASELVERHEFADFAVPFIDTFPSLESVFWAPRTEADGRAAHETLGRQELNDQYRIWQPPPGENGASQNGLQSHFPVFFLEAAQPEFRGLLGLDLASLPLVRQAMIRARDTGRPATTPPVALPGLKDAATPRILAVLPIYGRPSATDSVDERRQDLIGFVVAILRLDEIVERALAYLPDWEFEIVLLDASGSLSIPVYRRVPQETAPKDHRGSLSYTRLLTVAGHPWLVEVNALEPFEPGWIRAPDIALAVGLLSTGLIVAYLMLLMRQTSRVEQLVKERTADLQSANQRLEQQTVDLLEMGDNLKTAKEQAEAATQAKSQFLANMSHEIRTPMNGIIGMAELMMDTKLTPQQRDYLRVIDQSADLLLRVINEILDFSKIEAGKIELESMPFALRDTLVDMLQTLAVKAAIKDLELVYHIPPEVPDRLLGDPGRLRQVLLNLVGNAIKFTEHGEVVVDISVESQDNAWVRLRFSVCDTGPGIPREFQKSIFEVFEQAGVGVSRRYGGSGLGLSIAAQLVHLMGGEIALESEEGKGANFHFSLPFPLAADRADSGIEREPVHLHDLGVLVVDDNQTNRTVLEEILQSWQMAPTAVADGEEALEVLRRSGEDIALVISDLRMPEMDGVELARHIGQLGLPHLPGVILLSSADTGGGRYLDAGGQVAAWLTKPVRQSALLNAIVEVMGLAGREEPEAAPTGAEAPRLRPLRILVAEDNKVNQAVASKSLGKQGHRVVLVDDGQQAVTAWESGGFDLILMDVEMPEIDGLDATREIRAREQDTDSHIPIIAMTAHALAGDRERCLKAGMDGYVAKPLRIRVLEEEIARVIPGAAGSPEGPEPGEPQ</sequence>
<feature type="modified residue" description="4-aspartylphosphate" evidence="15">
    <location>
        <position position="853"/>
    </location>
</feature>
<dbReference type="PRINTS" id="PR00344">
    <property type="entry name" value="BCTRLSENSOR"/>
</dbReference>
<dbReference type="Pfam" id="PF03924">
    <property type="entry name" value="CHASE"/>
    <property type="match status" value="1"/>
</dbReference>
<evidence type="ECO:0000313" key="22">
    <source>
        <dbReference type="EMBL" id="MBB3062038.1"/>
    </source>
</evidence>
<keyword evidence="10 18" id="KW-1133">Transmembrane helix</keyword>
<evidence type="ECO:0000256" key="2">
    <source>
        <dbReference type="ARBA" id="ARBA00004370"/>
    </source>
</evidence>
<evidence type="ECO:0000256" key="4">
    <source>
        <dbReference type="ARBA" id="ARBA00022553"/>
    </source>
</evidence>
<accession>A0A7W4Z9P1</accession>
<evidence type="ECO:0000256" key="13">
    <source>
        <dbReference type="ARBA" id="ARBA00064003"/>
    </source>
</evidence>
<evidence type="ECO:0000259" key="20">
    <source>
        <dbReference type="PROSITE" id="PS50110"/>
    </source>
</evidence>
<dbReference type="SUPFAM" id="SSF55874">
    <property type="entry name" value="ATPase domain of HSP90 chaperone/DNA topoisomerase II/histidine kinase"/>
    <property type="match status" value="1"/>
</dbReference>
<organism evidence="22 23">
    <name type="scientific">Microbulbifer rhizosphaerae</name>
    <dbReference type="NCBI Taxonomy" id="1562603"/>
    <lineage>
        <taxon>Bacteria</taxon>
        <taxon>Pseudomonadati</taxon>
        <taxon>Pseudomonadota</taxon>
        <taxon>Gammaproteobacteria</taxon>
        <taxon>Cellvibrionales</taxon>
        <taxon>Microbulbiferaceae</taxon>
        <taxon>Microbulbifer</taxon>
    </lineage>
</organism>
<dbReference type="SUPFAM" id="SSF47384">
    <property type="entry name" value="Homodimeric domain of signal transducing histidine kinase"/>
    <property type="match status" value="1"/>
</dbReference>
<dbReference type="Pfam" id="PF00512">
    <property type="entry name" value="HisKA"/>
    <property type="match status" value="1"/>
</dbReference>
<evidence type="ECO:0000256" key="1">
    <source>
        <dbReference type="ARBA" id="ARBA00000085"/>
    </source>
</evidence>
<gene>
    <name evidence="22" type="ORF">FHS09_002882</name>
</gene>
<evidence type="ECO:0000313" key="23">
    <source>
        <dbReference type="Proteomes" id="UP000535937"/>
    </source>
</evidence>
<keyword evidence="11" id="KW-0902">Two-component regulatory system</keyword>
<dbReference type="CDD" id="cd17546">
    <property type="entry name" value="REC_hyHK_CKI1_RcsC-like"/>
    <property type="match status" value="1"/>
</dbReference>
<dbReference type="Gene3D" id="3.40.50.2300">
    <property type="match status" value="2"/>
</dbReference>
<keyword evidence="8 22" id="KW-0418">Kinase</keyword>
<dbReference type="GO" id="GO:0000155">
    <property type="term" value="F:phosphorelay sensor kinase activity"/>
    <property type="evidence" value="ECO:0007669"/>
    <property type="project" value="InterPro"/>
</dbReference>
<dbReference type="InterPro" id="IPR001789">
    <property type="entry name" value="Sig_transdc_resp-reg_receiver"/>
</dbReference>
<feature type="domain" description="Histidine kinase" evidence="19">
    <location>
        <begin position="421"/>
        <end position="642"/>
    </location>
</feature>
<proteinExistence type="predicted"/>
<feature type="transmembrane region" description="Helical" evidence="18">
    <location>
        <begin position="343"/>
        <end position="363"/>
    </location>
</feature>
<comment type="subcellular location">
    <subcellularLocation>
        <location evidence="2">Membrane</location>
    </subcellularLocation>
</comment>
<dbReference type="EC" id="2.7.13.3" evidence="3"/>
<evidence type="ECO:0000259" key="21">
    <source>
        <dbReference type="PROSITE" id="PS50839"/>
    </source>
</evidence>
<dbReference type="Gene3D" id="3.30.450.350">
    <property type="entry name" value="CHASE domain"/>
    <property type="match status" value="1"/>
</dbReference>
<dbReference type="AlphaFoldDB" id="A0A7W4Z9P1"/>
<keyword evidence="22" id="KW-0238">DNA-binding</keyword>
<reference evidence="22 23" key="1">
    <citation type="submission" date="2020-08" db="EMBL/GenBank/DDBJ databases">
        <title>Genomic Encyclopedia of Type Strains, Phase III (KMG-III): the genomes of soil and plant-associated and newly described type strains.</title>
        <authorList>
            <person name="Whitman W."/>
        </authorList>
    </citation>
    <scope>NUCLEOTIDE SEQUENCE [LARGE SCALE GENOMIC DNA]</scope>
    <source>
        <strain evidence="22 23">CECT 8799</strain>
    </source>
</reference>
<dbReference type="InterPro" id="IPR004358">
    <property type="entry name" value="Sig_transdc_His_kin-like_C"/>
</dbReference>
<dbReference type="SMART" id="SM00387">
    <property type="entry name" value="HATPase_c"/>
    <property type="match status" value="1"/>
</dbReference>
<keyword evidence="6 18" id="KW-0812">Transmembrane</keyword>
<name>A0A7W4Z9P1_9GAMM</name>
<keyword evidence="16" id="KW-0175">Coiled coil</keyword>
<dbReference type="Pfam" id="PF02518">
    <property type="entry name" value="HATPase_c"/>
    <property type="match status" value="1"/>
</dbReference>
<dbReference type="Gene3D" id="3.30.565.10">
    <property type="entry name" value="Histidine kinase-like ATPase, C-terminal domain"/>
    <property type="match status" value="1"/>
</dbReference>
<evidence type="ECO:0000256" key="7">
    <source>
        <dbReference type="ARBA" id="ARBA00022741"/>
    </source>
</evidence>
<evidence type="ECO:0000256" key="17">
    <source>
        <dbReference type="SAM" id="MobiDB-lite"/>
    </source>
</evidence>
<dbReference type="PROSITE" id="PS50109">
    <property type="entry name" value="HIS_KIN"/>
    <property type="match status" value="1"/>
</dbReference>
<dbReference type="InterPro" id="IPR011006">
    <property type="entry name" value="CheY-like_superfamily"/>
</dbReference>
<evidence type="ECO:0000256" key="16">
    <source>
        <dbReference type="SAM" id="Coils"/>
    </source>
</evidence>
<evidence type="ECO:0000256" key="15">
    <source>
        <dbReference type="PROSITE-ProRule" id="PRU00169"/>
    </source>
</evidence>
<dbReference type="CDD" id="cd00156">
    <property type="entry name" value="REC"/>
    <property type="match status" value="1"/>
</dbReference>
<evidence type="ECO:0000256" key="6">
    <source>
        <dbReference type="ARBA" id="ARBA00022692"/>
    </source>
</evidence>
<dbReference type="InterPro" id="IPR036097">
    <property type="entry name" value="HisK_dim/P_sf"/>
</dbReference>
<keyword evidence="5" id="KW-0808">Transferase</keyword>